<reference evidence="2 3" key="1">
    <citation type="submission" date="2022-09" db="EMBL/GenBank/DDBJ databases">
        <authorList>
            <person name="Han X.L."/>
            <person name="Wang Q."/>
            <person name="Lu T."/>
        </authorList>
    </citation>
    <scope>NUCLEOTIDE SEQUENCE [LARGE SCALE GENOMIC DNA]</scope>
    <source>
        <strain evidence="2 3">WQ 127069</strain>
    </source>
</reference>
<dbReference type="InterPro" id="IPR011650">
    <property type="entry name" value="Peptidase_M20_dimer"/>
</dbReference>
<sequence>MSTTLQAGYELPEAFKAQVIEWRRYLHRNPELSFQEFKTAEFVEETLRGFGGLEISRPTPTSVLARLIGPRPGKVLAIRADMDALPIQEENELEFASAVPGVMHACGHDGHTAMVLGVAKLLTSRREQLSGEIRFIFQHAEEMPPGGAQEMVDAGVMEGVDFVVGSHLSSKLAIGRIGIAYGAMMASPDNFTITIRGKGGHAAAPHLTVDPIIIGAQAVINLQHIVSRNIDPMEQLVVSVTQFIGGSANNVIPGTVKLGGTVRSFDPHIRSAAPKHFHRILRGITEAHGAEYVLEYEYGYSPVLNEQEITRVVEQAAVDLFGREAVVHIPPSMGGEDFSAYQQVTPGVFFNIGAENKDKGIVYPHHHPRFTVDEDALAMGVQVFLRTADKLLDWSE</sequence>
<name>A0ABT2UI29_9BACL</name>
<organism evidence="2 3">
    <name type="scientific">Paenibacillus baimaensis</name>
    <dbReference type="NCBI Taxonomy" id="2982185"/>
    <lineage>
        <taxon>Bacteria</taxon>
        <taxon>Bacillati</taxon>
        <taxon>Bacillota</taxon>
        <taxon>Bacilli</taxon>
        <taxon>Bacillales</taxon>
        <taxon>Paenibacillaceae</taxon>
        <taxon>Paenibacillus</taxon>
    </lineage>
</organism>
<dbReference type="SUPFAM" id="SSF55031">
    <property type="entry name" value="Bacterial exopeptidase dimerisation domain"/>
    <property type="match status" value="1"/>
</dbReference>
<proteinExistence type="predicted"/>
<keyword evidence="3" id="KW-1185">Reference proteome</keyword>
<evidence type="ECO:0000313" key="3">
    <source>
        <dbReference type="Proteomes" id="UP001652445"/>
    </source>
</evidence>
<accession>A0ABT2UI29</accession>
<dbReference type="InterPro" id="IPR017439">
    <property type="entry name" value="Amidohydrolase"/>
</dbReference>
<dbReference type="InterPro" id="IPR002933">
    <property type="entry name" value="Peptidase_M20"/>
</dbReference>
<dbReference type="PANTHER" id="PTHR11014:SF63">
    <property type="entry name" value="METALLOPEPTIDASE, PUTATIVE (AFU_ORTHOLOGUE AFUA_6G09600)-RELATED"/>
    <property type="match status" value="1"/>
</dbReference>
<dbReference type="EMBL" id="JAOQIO010000084">
    <property type="protein sequence ID" value="MCU6794294.1"/>
    <property type="molecule type" value="Genomic_DNA"/>
</dbReference>
<dbReference type="Proteomes" id="UP001652445">
    <property type="component" value="Unassembled WGS sequence"/>
</dbReference>
<dbReference type="InterPro" id="IPR036264">
    <property type="entry name" value="Bact_exopeptidase_dim_dom"/>
</dbReference>
<dbReference type="Pfam" id="PF07687">
    <property type="entry name" value="M20_dimer"/>
    <property type="match status" value="1"/>
</dbReference>
<comment type="caution">
    <text evidence="2">The sequence shown here is derived from an EMBL/GenBank/DDBJ whole genome shotgun (WGS) entry which is preliminary data.</text>
</comment>
<evidence type="ECO:0000313" key="2">
    <source>
        <dbReference type="EMBL" id="MCU6794294.1"/>
    </source>
</evidence>
<dbReference type="SUPFAM" id="SSF53187">
    <property type="entry name" value="Zn-dependent exopeptidases"/>
    <property type="match status" value="1"/>
</dbReference>
<dbReference type="CDD" id="cd08021">
    <property type="entry name" value="M20_Acy1_YhaA-like"/>
    <property type="match status" value="1"/>
</dbReference>
<gene>
    <name evidence="2" type="ORF">OB236_19500</name>
</gene>
<protein>
    <submittedName>
        <fullName evidence="2">M20 family metallopeptidase</fullName>
    </submittedName>
</protein>
<dbReference type="Gene3D" id="3.30.70.360">
    <property type="match status" value="1"/>
</dbReference>
<dbReference type="PIRSF" id="PIRSF005962">
    <property type="entry name" value="Pept_M20D_amidohydro"/>
    <property type="match status" value="1"/>
</dbReference>
<dbReference type="NCBIfam" id="TIGR01891">
    <property type="entry name" value="amidohydrolases"/>
    <property type="match status" value="1"/>
</dbReference>
<dbReference type="RefSeq" id="WP_262685466.1">
    <property type="nucleotide sequence ID" value="NZ_JAOQIO010000084.1"/>
</dbReference>
<dbReference type="Pfam" id="PF01546">
    <property type="entry name" value="Peptidase_M20"/>
    <property type="match status" value="1"/>
</dbReference>
<evidence type="ECO:0000259" key="1">
    <source>
        <dbReference type="Pfam" id="PF07687"/>
    </source>
</evidence>
<dbReference type="Gene3D" id="3.40.630.10">
    <property type="entry name" value="Zn peptidases"/>
    <property type="match status" value="1"/>
</dbReference>
<dbReference type="PANTHER" id="PTHR11014">
    <property type="entry name" value="PEPTIDASE M20 FAMILY MEMBER"/>
    <property type="match status" value="1"/>
</dbReference>
<feature type="domain" description="Peptidase M20 dimerisation" evidence="1">
    <location>
        <begin position="191"/>
        <end position="266"/>
    </location>
</feature>